<accession>A0A2P8FH94</accession>
<dbReference type="InterPro" id="IPR005493">
    <property type="entry name" value="RraA/RraA-like"/>
</dbReference>
<evidence type="ECO:0000256" key="5">
    <source>
        <dbReference type="PIRSR" id="PIRSR605493-1"/>
    </source>
</evidence>
<proteinExistence type="predicted"/>
<dbReference type="RefSeq" id="WP_106607287.1">
    <property type="nucleotide sequence ID" value="NZ_PYGJ01000002.1"/>
</dbReference>
<organism evidence="6 7">
    <name type="scientific">Shimia abyssi</name>
    <dbReference type="NCBI Taxonomy" id="1662395"/>
    <lineage>
        <taxon>Bacteria</taxon>
        <taxon>Pseudomonadati</taxon>
        <taxon>Pseudomonadota</taxon>
        <taxon>Alphaproteobacteria</taxon>
        <taxon>Rhodobacterales</taxon>
        <taxon>Roseobacteraceae</taxon>
    </lineage>
</organism>
<protein>
    <recommendedName>
        <fullName evidence="2">Putative 4-hydroxy-4-methyl-2-oxoglutarate aldolase</fullName>
    </recommendedName>
    <alternativeName>
        <fullName evidence="3">Regulator of ribonuclease activity homolog</fullName>
    </alternativeName>
    <alternativeName>
        <fullName evidence="4">RraA-like protein</fullName>
    </alternativeName>
</protein>
<feature type="binding site" evidence="5">
    <location>
        <position position="122"/>
    </location>
    <ligand>
        <name>Mg(2+)</name>
        <dbReference type="ChEBI" id="CHEBI:18420"/>
    </ligand>
</feature>
<comment type="cofactor">
    <cofactor evidence="5">
        <name>Mg(2+)</name>
        <dbReference type="ChEBI" id="CHEBI:18420"/>
    </cofactor>
</comment>
<evidence type="ECO:0000256" key="4">
    <source>
        <dbReference type="ARBA" id="ARBA00030169"/>
    </source>
</evidence>
<reference evidence="6 7" key="1">
    <citation type="submission" date="2018-03" db="EMBL/GenBank/DDBJ databases">
        <title>Genomic Encyclopedia of Archaeal and Bacterial Type Strains, Phase II (KMG-II): from individual species to whole genera.</title>
        <authorList>
            <person name="Goeker M."/>
        </authorList>
    </citation>
    <scope>NUCLEOTIDE SEQUENCE [LARGE SCALE GENOMIC DNA]</scope>
    <source>
        <strain evidence="6 7">DSM 100673</strain>
    </source>
</reference>
<sequence>MTDNDKKAALTERLAKCYSGAVYDALRERGIDNTVLPKDIRPIDDTHVLAGPVFTISGTPKPGISADDALLAWTGFLSTAPSGHVVVCNGHTDDIAMMGELSAETLQMRGVRGYVTNGGCRDSNFIRNIGFPVFHRFYTARDVVGAWSVDKMEVPVQIGDVVVKPGDFLIADIDGAILIPGEIAEEIVVEVEEVMNTENKVRSAIRSGTDPKEAYLTYGRF</sequence>
<dbReference type="PANTHER" id="PTHR33254">
    <property type="entry name" value="4-HYDROXY-4-METHYL-2-OXOGLUTARATE ALDOLASE 3-RELATED"/>
    <property type="match status" value="1"/>
</dbReference>
<keyword evidence="7" id="KW-1185">Reference proteome</keyword>
<evidence type="ECO:0000256" key="2">
    <source>
        <dbReference type="ARBA" id="ARBA00016549"/>
    </source>
</evidence>
<dbReference type="GO" id="GO:0046872">
    <property type="term" value="F:metal ion binding"/>
    <property type="evidence" value="ECO:0007669"/>
    <property type="project" value="UniProtKB-KW"/>
</dbReference>
<comment type="cofactor">
    <cofactor evidence="1">
        <name>a divalent metal cation</name>
        <dbReference type="ChEBI" id="CHEBI:60240"/>
    </cofactor>
</comment>
<keyword evidence="5" id="KW-0479">Metal-binding</keyword>
<gene>
    <name evidence="6" type="ORF">CLV88_102207</name>
</gene>
<keyword evidence="5" id="KW-0460">Magnesium</keyword>
<dbReference type="PANTHER" id="PTHR33254:SF4">
    <property type="entry name" value="4-HYDROXY-4-METHYL-2-OXOGLUTARATE ALDOLASE 3-RELATED"/>
    <property type="match status" value="1"/>
</dbReference>
<dbReference type="CDD" id="cd16841">
    <property type="entry name" value="RraA_family"/>
    <property type="match status" value="1"/>
</dbReference>
<dbReference type="Proteomes" id="UP000240418">
    <property type="component" value="Unassembled WGS sequence"/>
</dbReference>
<dbReference type="InterPro" id="IPR036704">
    <property type="entry name" value="RraA/RraA-like_sf"/>
</dbReference>
<evidence type="ECO:0000256" key="3">
    <source>
        <dbReference type="ARBA" id="ARBA00029596"/>
    </source>
</evidence>
<feature type="binding site" evidence="5">
    <location>
        <position position="121"/>
    </location>
    <ligand>
        <name>substrate</name>
    </ligand>
</feature>
<comment type="caution">
    <text evidence="6">The sequence shown here is derived from an EMBL/GenBank/DDBJ whole genome shotgun (WGS) entry which is preliminary data.</text>
</comment>
<evidence type="ECO:0000313" key="7">
    <source>
        <dbReference type="Proteomes" id="UP000240418"/>
    </source>
</evidence>
<dbReference type="EMBL" id="PYGJ01000002">
    <property type="protein sequence ID" value="PSL21087.1"/>
    <property type="molecule type" value="Genomic_DNA"/>
</dbReference>
<dbReference type="Gene3D" id="3.50.30.40">
    <property type="entry name" value="Ribonuclease E inhibitor RraA/RraA-like"/>
    <property type="match status" value="1"/>
</dbReference>
<evidence type="ECO:0000256" key="1">
    <source>
        <dbReference type="ARBA" id="ARBA00001968"/>
    </source>
</evidence>
<dbReference type="Pfam" id="PF03737">
    <property type="entry name" value="RraA-like"/>
    <property type="match status" value="1"/>
</dbReference>
<name>A0A2P8FH94_9RHOB</name>
<dbReference type="OrthoDB" id="9812532at2"/>
<dbReference type="AlphaFoldDB" id="A0A2P8FH94"/>
<evidence type="ECO:0000313" key="6">
    <source>
        <dbReference type="EMBL" id="PSL21087.1"/>
    </source>
</evidence>
<dbReference type="SUPFAM" id="SSF89562">
    <property type="entry name" value="RraA-like"/>
    <property type="match status" value="1"/>
</dbReference>